<comment type="similarity">
    <text evidence="3 13">Belongs to the peptidase S11 family.</text>
</comment>
<dbReference type="InterPro" id="IPR018044">
    <property type="entry name" value="Peptidase_S11"/>
</dbReference>
<evidence type="ECO:0000256" key="1">
    <source>
        <dbReference type="ARBA" id="ARBA00003217"/>
    </source>
</evidence>
<evidence type="ECO:0000256" key="12">
    <source>
        <dbReference type="ARBA" id="ARBA00034000"/>
    </source>
</evidence>
<dbReference type="PANTHER" id="PTHR21581">
    <property type="entry name" value="D-ALANYL-D-ALANINE CARBOXYPEPTIDASE"/>
    <property type="match status" value="1"/>
</dbReference>
<keyword evidence="11" id="KW-0961">Cell wall biogenesis/degradation</keyword>
<dbReference type="InterPro" id="IPR037167">
    <property type="entry name" value="Peptidase_S11_C_sf"/>
</dbReference>
<dbReference type="Pfam" id="PF00768">
    <property type="entry name" value="Peptidase_S11"/>
    <property type="match status" value="1"/>
</dbReference>
<evidence type="ECO:0000256" key="13">
    <source>
        <dbReference type="RuleBase" id="RU004016"/>
    </source>
</evidence>
<organism evidence="15 16">
    <name type="scientific">Roseburia yibonii</name>
    <dbReference type="NCBI Taxonomy" id="2763063"/>
    <lineage>
        <taxon>Bacteria</taxon>
        <taxon>Bacillati</taxon>
        <taxon>Bacillota</taxon>
        <taxon>Clostridia</taxon>
        <taxon>Lachnospirales</taxon>
        <taxon>Lachnospiraceae</taxon>
        <taxon>Roseburia</taxon>
    </lineage>
</organism>
<dbReference type="EC" id="3.4.16.4" evidence="4"/>
<dbReference type="InterPro" id="IPR012338">
    <property type="entry name" value="Beta-lactam/transpept-like"/>
</dbReference>
<evidence type="ECO:0000256" key="4">
    <source>
        <dbReference type="ARBA" id="ARBA00012448"/>
    </source>
</evidence>
<dbReference type="InterPro" id="IPR015956">
    <property type="entry name" value="Peniciliin-bd_prot_C_sf"/>
</dbReference>
<evidence type="ECO:0000256" key="5">
    <source>
        <dbReference type="ARBA" id="ARBA00022645"/>
    </source>
</evidence>
<keyword evidence="5 15" id="KW-0121">Carboxypeptidase</keyword>
<dbReference type="SMART" id="SM00936">
    <property type="entry name" value="PBP5_C"/>
    <property type="match status" value="1"/>
</dbReference>
<dbReference type="Gene3D" id="3.40.710.10">
    <property type="entry name" value="DD-peptidase/beta-lactamase superfamily"/>
    <property type="match status" value="1"/>
</dbReference>
<reference evidence="15 16" key="1">
    <citation type="submission" date="2020-08" db="EMBL/GenBank/DDBJ databases">
        <title>Genome public.</title>
        <authorList>
            <person name="Liu C."/>
            <person name="Sun Q."/>
        </authorList>
    </citation>
    <scope>NUCLEOTIDE SEQUENCE [LARGE SCALE GENOMIC DNA]</scope>
    <source>
        <strain evidence="15 16">BX0805</strain>
    </source>
</reference>
<evidence type="ECO:0000256" key="2">
    <source>
        <dbReference type="ARBA" id="ARBA00004752"/>
    </source>
</evidence>
<name>A0ABR7I861_9FIRM</name>
<dbReference type="Pfam" id="PF07943">
    <property type="entry name" value="PBP5_C"/>
    <property type="match status" value="1"/>
</dbReference>
<keyword evidence="10" id="KW-0573">Peptidoglycan synthesis</keyword>
<evidence type="ECO:0000256" key="3">
    <source>
        <dbReference type="ARBA" id="ARBA00007164"/>
    </source>
</evidence>
<protein>
    <recommendedName>
        <fullName evidence="4">serine-type D-Ala-D-Ala carboxypeptidase</fullName>
        <ecNumber evidence="4">3.4.16.4</ecNumber>
    </recommendedName>
</protein>
<keyword evidence="6" id="KW-0645">Protease</keyword>
<evidence type="ECO:0000259" key="14">
    <source>
        <dbReference type="SMART" id="SM00936"/>
    </source>
</evidence>
<evidence type="ECO:0000256" key="8">
    <source>
        <dbReference type="ARBA" id="ARBA00022801"/>
    </source>
</evidence>
<comment type="function">
    <text evidence="1">Removes C-terminal D-alanyl residues from sugar-peptide cell wall precursors.</text>
</comment>
<comment type="pathway">
    <text evidence="2">Cell wall biogenesis; peptidoglycan biosynthesis.</text>
</comment>
<dbReference type="Proteomes" id="UP000621540">
    <property type="component" value="Unassembled WGS sequence"/>
</dbReference>
<evidence type="ECO:0000256" key="9">
    <source>
        <dbReference type="ARBA" id="ARBA00022960"/>
    </source>
</evidence>
<keyword evidence="16" id="KW-1185">Reference proteome</keyword>
<keyword evidence="7" id="KW-0732">Signal</keyword>
<accession>A0ABR7I861</accession>
<evidence type="ECO:0000256" key="6">
    <source>
        <dbReference type="ARBA" id="ARBA00022670"/>
    </source>
</evidence>
<evidence type="ECO:0000313" key="15">
    <source>
        <dbReference type="EMBL" id="MBC5753126.1"/>
    </source>
</evidence>
<comment type="catalytic activity">
    <reaction evidence="12">
        <text>Preferential cleavage: (Ac)2-L-Lys-D-Ala-|-D-Ala. Also transpeptidation of peptidyl-alanyl moieties that are N-acyl substituents of D-alanine.</text>
        <dbReference type="EC" id="3.4.16.4"/>
    </reaction>
</comment>
<sequence>MVCPAVCAAQSEETGKNKNEPGSLYALSACLVDADSGRILFEKEGDVRRANASTTKILTLIVTLENADLDETVTVSEYAARQPDVQLNICTGEEYRLRDLCYSLMLESHNDSAVAIAEHVGGSVEGFAKLMNEKAAQIGCTNSHFVTPNGLDAEDGEGFHGTTAEDLAHILCYCIEKSEKKDAFLEITGTPTYSFTDLSGKRSFTCNNHNVFLNMMEGALTGKTGFTGDAGYCYVGAVKQDDRTFVAALLGCGWPNNKTYKWSDMKKLMEFAFSNYHYMDIAEPDVRLETVCVKNGADPSFQLKPDMELQALMESRPVCVLKADWEKTEVIYDYPRSLNAPVQKGEILGQAEYYLEGECVDEIPVTAGKTVESRDFLWFFTFVWKRYRL</sequence>
<dbReference type="EMBL" id="JACOQH010000002">
    <property type="protein sequence ID" value="MBC5753126.1"/>
    <property type="molecule type" value="Genomic_DNA"/>
</dbReference>
<evidence type="ECO:0000256" key="11">
    <source>
        <dbReference type="ARBA" id="ARBA00023316"/>
    </source>
</evidence>
<dbReference type="InterPro" id="IPR001967">
    <property type="entry name" value="Peptidase_S11_N"/>
</dbReference>
<dbReference type="GO" id="GO:0004180">
    <property type="term" value="F:carboxypeptidase activity"/>
    <property type="evidence" value="ECO:0007669"/>
    <property type="project" value="UniProtKB-KW"/>
</dbReference>
<keyword evidence="9" id="KW-0133">Cell shape</keyword>
<evidence type="ECO:0000256" key="7">
    <source>
        <dbReference type="ARBA" id="ARBA00022729"/>
    </source>
</evidence>
<comment type="caution">
    <text evidence="15">The sequence shown here is derived from an EMBL/GenBank/DDBJ whole genome shotgun (WGS) entry which is preliminary data.</text>
</comment>
<dbReference type="SUPFAM" id="SSF56601">
    <property type="entry name" value="beta-lactamase/transpeptidase-like"/>
    <property type="match status" value="1"/>
</dbReference>
<evidence type="ECO:0000256" key="10">
    <source>
        <dbReference type="ARBA" id="ARBA00022984"/>
    </source>
</evidence>
<dbReference type="InterPro" id="IPR012907">
    <property type="entry name" value="Peptidase_S11_C"/>
</dbReference>
<dbReference type="PANTHER" id="PTHR21581:SF33">
    <property type="entry name" value="D-ALANYL-D-ALANINE CARBOXYPEPTIDASE DACB"/>
    <property type="match status" value="1"/>
</dbReference>
<dbReference type="Gene3D" id="2.60.410.10">
    <property type="entry name" value="D-Ala-D-Ala carboxypeptidase, C-terminal domain"/>
    <property type="match status" value="1"/>
</dbReference>
<gene>
    <name evidence="15" type="ORF">H8Z76_03635</name>
</gene>
<evidence type="ECO:0000313" key="16">
    <source>
        <dbReference type="Proteomes" id="UP000621540"/>
    </source>
</evidence>
<proteinExistence type="inferred from homology"/>
<feature type="domain" description="Peptidase S11 D-Ala-D-Ala carboxypeptidase A C-terminal" evidence="14">
    <location>
        <begin position="276"/>
        <end position="373"/>
    </location>
</feature>
<dbReference type="PRINTS" id="PR00725">
    <property type="entry name" value="DADACBPTASE1"/>
</dbReference>
<dbReference type="SUPFAM" id="SSF69189">
    <property type="entry name" value="Penicillin-binding protein associated domain"/>
    <property type="match status" value="1"/>
</dbReference>
<keyword evidence="8" id="KW-0378">Hydrolase</keyword>